<evidence type="ECO:0000313" key="1">
    <source>
        <dbReference type="EMBL" id="JAD90310.1"/>
    </source>
</evidence>
<accession>A0A0A9DXA4</accession>
<reference evidence="1" key="2">
    <citation type="journal article" date="2015" name="Data Brief">
        <title>Shoot transcriptome of the giant reed, Arundo donax.</title>
        <authorList>
            <person name="Barrero R.A."/>
            <person name="Guerrero F.D."/>
            <person name="Moolhuijzen P."/>
            <person name="Goolsby J.A."/>
            <person name="Tidwell J."/>
            <person name="Bellgard S.E."/>
            <person name="Bellgard M.I."/>
        </authorList>
    </citation>
    <scope>NUCLEOTIDE SEQUENCE</scope>
    <source>
        <tissue evidence="1">Shoot tissue taken approximately 20 cm above the soil surface</tissue>
    </source>
</reference>
<dbReference type="EMBL" id="GBRH01207585">
    <property type="protein sequence ID" value="JAD90310.1"/>
    <property type="molecule type" value="Transcribed_RNA"/>
</dbReference>
<name>A0A0A9DXA4_ARUDO</name>
<dbReference type="AlphaFoldDB" id="A0A0A9DXA4"/>
<organism evidence="1">
    <name type="scientific">Arundo donax</name>
    <name type="common">Giant reed</name>
    <name type="synonym">Donax arundinaceus</name>
    <dbReference type="NCBI Taxonomy" id="35708"/>
    <lineage>
        <taxon>Eukaryota</taxon>
        <taxon>Viridiplantae</taxon>
        <taxon>Streptophyta</taxon>
        <taxon>Embryophyta</taxon>
        <taxon>Tracheophyta</taxon>
        <taxon>Spermatophyta</taxon>
        <taxon>Magnoliopsida</taxon>
        <taxon>Liliopsida</taxon>
        <taxon>Poales</taxon>
        <taxon>Poaceae</taxon>
        <taxon>PACMAD clade</taxon>
        <taxon>Arundinoideae</taxon>
        <taxon>Arundineae</taxon>
        <taxon>Arundo</taxon>
    </lineage>
</organism>
<sequence length="25" mass="2852">MQTCLQTTLNQICGNHIKQHCNIIP</sequence>
<protein>
    <submittedName>
        <fullName evidence="1">Uncharacterized protein</fullName>
    </submittedName>
</protein>
<proteinExistence type="predicted"/>
<reference evidence="1" key="1">
    <citation type="submission" date="2014-09" db="EMBL/GenBank/DDBJ databases">
        <authorList>
            <person name="Magalhaes I.L.F."/>
            <person name="Oliveira U."/>
            <person name="Santos F.R."/>
            <person name="Vidigal T.H.D.A."/>
            <person name="Brescovit A.D."/>
            <person name="Santos A.J."/>
        </authorList>
    </citation>
    <scope>NUCLEOTIDE SEQUENCE</scope>
    <source>
        <tissue evidence="1">Shoot tissue taken approximately 20 cm above the soil surface</tissue>
    </source>
</reference>